<evidence type="ECO:0000259" key="2">
    <source>
        <dbReference type="Pfam" id="PF03466"/>
    </source>
</evidence>
<evidence type="ECO:0000313" key="3">
    <source>
        <dbReference type="EMBL" id="ODN42310.1"/>
    </source>
</evidence>
<protein>
    <recommendedName>
        <fullName evidence="2">LysR substrate-binding domain-containing protein</fullName>
    </recommendedName>
</protein>
<dbReference type="Proteomes" id="UP000094329">
    <property type="component" value="Unassembled WGS sequence"/>
</dbReference>
<accession>A0ABX3A4F4</accession>
<keyword evidence="4" id="KW-1185">Reference proteome</keyword>
<evidence type="ECO:0000313" key="4">
    <source>
        <dbReference type="Proteomes" id="UP000094329"/>
    </source>
</evidence>
<dbReference type="SUPFAM" id="SSF53850">
    <property type="entry name" value="Periplasmic binding protein-like II"/>
    <property type="match status" value="1"/>
</dbReference>
<dbReference type="RefSeq" id="WP_069312107.1">
    <property type="nucleotide sequence ID" value="NZ_MDTU01000001.1"/>
</dbReference>
<comment type="caution">
    <text evidence="3">The sequence shown here is derived from an EMBL/GenBank/DDBJ whole genome shotgun (WGS) entry which is preliminary data.</text>
</comment>
<proteinExistence type="inferred from homology"/>
<dbReference type="EMBL" id="MDTU01000001">
    <property type="protein sequence ID" value="ODN42310.1"/>
    <property type="molecule type" value="Genomic_DNA"/>
</dbReference>
<dbReference type="InterPro" id="IPR058163">
    <property type="entry name" value="LysR-type_TF_proteobact-type"/>
</dbReference>
<dbReference type="Pfam" id="PF03466">
    <property type="entry name" value="LysR_substrate"/>
    <property type="match status" value="1"/>
</dbReference>
<dbReference type="Gene3D" id="3.40.190.290">
    <property type="match status" value="1"/>
</dbReference>
<name>A0ABX3A4F4_9GAMM</name>
<dbReference type="PANTHER" id="PTHR30537:SF5">
    <property type="entry name" value="HTH-TYPE TRANSCRIPTIONAL ACTIVATOR TTDR-RELATED"/>
    <property type="match status" value="1"/>
</dbReference>
<dbReference type="PANTHER" id="PTHR30537">
    <property type="entry name" value="HTH-TYPE TRANSCRIPTIONAL REGULATOR"/>
    <property type="match status" value="1"/>
</dbReference>
<organism evidence="3 4">
    <name type="scientific">Piscirickettsia litoralis</name>
    <dbReference type="NCBI Taxonomy" id="1891921"/>
    <lineage>
        <taxon>Bacteria</taxon>
        <taxon>Pseudomonadati</taxon>
        <taxon>Pseudomonadota</taxon>
        <taxon>Gammaproteobacteria</taxon>
        <taxon>Thiotrichales</taxon>
        <taxon>Piscirickettsiaceae</taxon>
        <taxon>Piscirickettsia</taxon>
    </lineage>
</organism>
<comment type="similarity">
    <text evidence="1">Belongs to the LysR transcriptional regulatory family.</text>
</comment>
<gene>
    <name evidence="3" type="ORF">BGC07_04395</name>
</gene>
<evidence type="ECO:0000256" key="1">
    <source>
        <dbReference type="ARBA" id="ARBA00009437"/>
    </source>
</evidence>
<feature type="domain" description="LysR substrate-binding" evidence="2">
    <location>
        <begin position="11"/>
        <end position="102"/>
    </location>
</feature>
<sequence length="108" mass="12477">MDHYDNRHGGWWLQNEGERFLQPIQLTHTTNSSLALRQMAIAGLGVVYLPSFTVRSAIKQGELIRILLNYEPQSLPMYAVSLQPWRQQTKLIFLLEWLKEVLQGAILS</sequence>
<reference evidence="3 4" key="1">
    <citation type="submission" date="2016-08" db="EMBL/GenBank/DDBJ databases">
        <title>Draft genome sequence of Candidatus Piscirickettsia litoralis, from seawater.</title>
        <authorList>
            <person name="Wan X."/>
            <person name="Lee A.J."/>
            <person name="Hou S."/>
            <person name="Donachie S.P."/>
        </authorList>
    </citation>
    <scope>NUCLEOTIDE SEQUENCE [LARGE SCALE GENOMIC DNA]</scope>
    <source>
        <strain evidence="3 4">Y2</strain>
    </source>
</reference>
<dbReference type="InterPro" id="IPR005119">
    <property type="entry name" value="LysR_subst-bd"/>
</dbReference>